<evidence type="ECO:0000256" key="3">
    <source>
        <dbReference type="ARBA" id="ARBA00022448"/>
    </source>
</evidence>
<feature type="transmembrane region" description="Helical" evidence="8">
    <location>
        <begin position="220"/>
        <end position="244"/>
    </location>
</feature>
<feature type="transmembrane region" description="Helical" evidence="8">
    <location>
        <begin position="157"/>
        <end position="179"/>
    </location>
</feature>
<comment type="subcellular location">
    <subcellularLocation>
        <location evidence="1">Cell membrane</location>
        <topology evidence="1">Multi-pass membrane protein</topology>
    </subcellularLocation>
</comment>
<evidence type="ECO:0000256" key="7">
    <source>
        <dbReference type="ARBA" id="ARBA00023136"/>
    </source>
</evidence>
<evidence type="ECO:0000256" key="1">
    <source>
        <dbReference type="ARBA" id="ARBA00004651"/>
    </source>
</evidence>
<keyword evidence="7 8" id="KW-0472">Membrane</keyword>
<keyword evidence="3" id="KW-0813">Transport</keyword>
<evidence type="ECO:0000256" key="8">
    <source>
        <dbReference type="SAM" id="Phobius"/>
    </source>
</evidence>
<evidence type="ECO:0000313" key="9">
    <source>
        <dbReference type="EMBL" id="KOR88472.1"/>
    </source>
</evidence>
<dbReference type="GO" id="GO:0005886">
    <property type="term" value="C:plasma membrane"/>
    <property type="evidence" value="ECO:0007669"/>
    <property type="project" value="UniProtKB-SubCell"/>
</dbReference>
<name>A0A0M1P257_9BACL</name>
<feature type="transmembrane region" description="Helical" evidence="8">
    <location>
        <begin position="250"/>
        <end position="273"/>
    </location>
</feature>
<evidence type="ECO:0000256" key="6">
    <source>
        <dbReference type="ARBA" id="ARBA00022989"/>
    </source>
</evidence>
<proteinExistence type="inferred from homology"/>
<dbReference type="PANTHER" id="PTHR21716">
    <property type="entry name" value="TRANSMEMBRANE PROTEIN"/>
    <property type="match status" value="1"/>
</dbReference>
<keyword evidence="4" id="KW-1003">Cell membrane</keyword>
<dbReference type="PANTHER" id="PTHR21716:SF53">
    <property type="entry name" value="PERMEASE PERM-RELATED"/>
    <property type="match status" value="1"/>
</dbReference>
<dbReference type="PATRIC" id="fig|1705565.3.peg.2772"/>
<sequence>MMQSKYFRTCLGIIALLLIIYLGSEISFLFRPIVSMFNMLIVPVAMAGFFYYLLRPIVDYLERRRIKRSIGVLMIYFVFAGLCAIFGIVVWPTLREQIENLINNTPFLVEDMQKQIDQLQQNPFWARFIPTESELSTSLTEYMNRLITWISNSINNLISVISNVVVIIATIPIILYYMLKEGSKLPPKLLSVLPRRYRRDGQEVLGDIDTALSNFIIGKVILNLILSIMMYIGFLIIGLPYSLLLTVISFFLNFIPYIGPLLATVPVVIIGFIESPSIALWSVVVVVIAQQIQDNILTPVIYGKQLDIHPLTTIILILVGGDFFGLLGILLAIPAYMIIKIIIVRIYELFLAEKVEDA</sequence>
<dbReference type="GO" id="GO:0055085">
    <property type="term" value="P:transmembrane transport"/>
    <property type="evidence" value="ECO:0007669"/>
    <property type="project" value="TreeGrafter"/>
</dbReference>
<reference evidence="10" key="1">
    <citation type="submission" date="2015-08" db="EMBL/GenBank/DDBJ databases">
        <title>Genome sequencing project for genomic taxonomy and phylogenomics of Bacillus-like bacteria.</title>
        <authorList>
            <person name="Liu B."/>
            <person name="Wang J."/>
            <person name="Zhu Y."/>
            <person name="Liu G."/>
            <person name="Chen Q."/>
            <person name="Chen Z."/>
            <person name="Lan J."/>
            <person name="Che J."/>
            <person name="Ge C."/>
            <person name="Shi H."/>
            <person name="Pan Z."/>
            <person name="Liu X."/>
        </authorList>
    </citation>
    <scope>NUCLEOTIDE SEQUENCE [LARGE SCALE GENOMIC DNA]</scope>
    <source>
        <strain evidence="10">FJAT-22460</strain>
    </source>
</reference>
<dbReference type="Pfam" id="PF01594">
    <property type="entry name" value="AI-2E_transport"/>
    <property type="match status" value="1"/>
</dbReference>
<evidence type="ECO:0000256" key="5">
    <source>
        <dbReference type="ARBA" id="ARBA00022692"/>
    </source>
</evidence>
<dbReference type="EMBL" id="LIUT01000001">
    <property type="protein sequence ID" value="KOR88472.1"/>
    <property type="molecule type" value="Genomic_DNA"/>
</dbReference>
<feature type="transmembrane region" description="Helical" evidence="8">
    <location>
        <begin position="314"/>
        <end position="339"/>
    </location>
</feature>
<keyword evidence="5 8" id="KW-0812">Transmembrane</keyword>
<evidence type="ECO:0000256" key="2">
    <source>
        <dbReference type="ARBA" id="ARBA00009773"/>
    </source>
</evidence>
<feature type="transmembrane region" description="Helical" evidence="8">
    <location>
        <begin position="75"/>
        <end position="94"/>
    </location>
</feature>
<dbReference type="AlphaFoldDB" id="A0A0M1P257"/>
<protein>
    <submittedName>
        <fullName evidence="9">Permease</fullName>
    </submittedName>
</protein>
<evidence type="ECO:0000256" key="4">
    <source>
        <dbReference type="ARBA" id="ARBA00022475"/>
    </source>
</evidence>
<dbReference type="RefSeq" id="WP_053489050.1">
    <property type="nucleotide sequence ID" value="NZ_LIUT01000001.1"/>
</dbReference>
<comment type="caution">
    <text evidence="9">The sequence shown here is derived from an EMBL/GenBank/DDBJ whole genome shotgun (WGS) entry which is preliminary data.</text>
</comment>
<organism evidence="9 10">
    <name type="scientific">Paenibacillus solani</name>
    <dbReference type="NCBI Taxonomy" id="1705565"/>
    <lineage>
        <taxon>Bacteria</taxon>
        <taxon>Bacillati</taxon>
        <taxon>Bacillota</taxon>
        <taxon>Bacilli</taxon>
        <taxon>Bacillales</taxon>
        <taxon>Paenibacillaceae</taxon>
        <taxon>Paenibacillus</taxon>
    </lineage>
</organism>
<gene>
    <name evidence="9" type="ORF">AM231_04440</name>
</gene>
<feature type="transmembrane region" description="Helical" evidence="8">
    <location>
        <begin position="34"/>
        <end position="54"/>
    </location>
</feature>
<comment type="similarity">
    <text evidence="2">Belongs to the autoinducer-2 exporter (AI-2E) (TC 2.A.86) family.</text>
</comment>
<keyword evidence="6 8" id="KW-1133">Transmembrane helix</keyword>
<evidence type="ECO:0000313" key="10">
    <source>
        <dbReference type="Proteomes" id="UP000036932"/>
    </source>
</evidence>
<dbReference type="OrthoDB" id="9793390at2"/>
<keyword evidence="10" id="KW-1185">Reference proteome</keyword>
<accession>A0A0M1P257</accession>
<dbReference type="InterPro" id="IPR002549">
    <property type="entry name" value="AI-2E-like"/>
</dbReference>
<dbReference type="Proteomes" id="UP000036932">
    <property type="component" value="Unassembled WGS sequence"/>
</dbReference>